<accession>A0A7X0TWN4</accession>
<name>A0A7X0TWN4_9ACTN</name>
<comment type="caution">
    <text evidence="1">The sequence shown here is derived from an EMBL/GenBank/DDBJ whole genome shotgun (WGS) entry which is preliminary data.</text>
</comment>
<evidence type="ECO:0000313" key="2">
    <source>
        <dbReference type="Proteomes" id="UP000565579"/>
    </source>
</evidence>
<reference evidence="1 2" key="1">
    <citation type="submission" date="2020-08" db="EMBL/GenBank/DDBJ databases">
        <title>Sequencing the genomes of 1000 actinobacteria strains.</title>
        <authorList>
            <person name="Klenk H.-P."/>
        </authorList>
    </citation>
    <scope>NUCLEOTIDE SEQUENCE [LARGE SCALE GENOMIC DNA]</scope>
    <source>
        <strain evidence="1 2">DSM 43768</strain>
    </source>
</reference>
<keyword evidence="2" id="KW-1185">Reference proteome</keyword>
<evidence type="ECO:0000313" key="1">
    <source>
        <dbReference type="EMBL" id="MBB6546523.1"/>
    </source>
</evidence>
<gene>
    <name evidence="1" type="ORF">HD593_001318</name>
</gene>
<proteinExistence type="predicted"/>
<organism evidence="1 2">
    <name type="scientific">Nonomuraea rubra</name>
    <dbReference type="NCBI Taxonomy" id="46180"/>
    <lineage>
        <taxon>Bacteria</taxon>
        <taxon>Bacillati</taxon>
        <taxon>Actinomycetota</taxon>
        <taxon>Actinomycetes</taxon>
        <taxon>Streptosporangiales</taxon>
        <taxon>Streptosporangiaceae</taxon>
        <taxon>Nonomuraea</taxon>
    </lineage>
</organism>
<dbReference type="EMBL" id="JACHMI010000001">
    <property type="protein sequence ID" value="MBB6546523.1"/>
    <property type="molecule type" value="Genomic_DNA"/>
</dbReference>
<dbReference type="AlphaFoldDB" id="A0A7X0TWN4"/>
<dbReference type="RefSeq" id="WP_185101309.1">
    <property type="nucleotide sequence ID" value="NZ_BAAAXY010000196.1"/>
</dbReference>
<sequence length="89" mass="9165">MAKLRAIFQAGLGAWASLMRRISAPVRVVVSVSVTDRVATSSPVAAGVARAAVAAWAAGVARMSPAEAAARTMAMRDRGLSFHAADRVS</sequence>
<protein>
    <submittedName>
        <fullName evidence="1">Uncharacterized protein</fullName>
    </submittedName>
</protein>
<dbReference type="Proteomes" id="UP000565579">
    <property type="component" value="Unassembled WGS sequence"/>
</dbReference>